<feature type="compositionally biased region" description="Polar residues" evidence="1">
    <location>
        <begin position="751"/>
        <end position="760"/>
    </location>
</feature>
<evidence type="ECO:0000313" key="3">
    <source>
        <dbReference type="Proteomes" id="UP000694386"/>
    </source>
</evidence>
<evidence type="ECO:0000256" key="1">
    <source>
        <dbReference type="SAM" id="MobiDB-lite"/>
    </source>
</evidence>
<dbReference type="AlphaFoldDB" id="A0A8C2MNL8"/>
<dbReference type="Proteomes" id="UP000694386">
    <property type="component" value="Unplaced"/>
</dbReference>
<dbReference type="Ensembl" id="ENSCGRT00001024882.1">
    <property type="protein sequence ID" value="ENSCGRP00001020638.1"/>
    <property type="gene ID" value="ENSCGRG00001019730.1"/>
</dbReference>
<feature type="compositionally biased region" description="Polar residues" evidence="1">
    <location>
        <begin position="704"/>
        <end position="725"/>
    </location>
</feature>
<feature type="region of interest" description="Disordered" evidence="1">
    <location>
        <begin position="704"/>
        <end position="796"/>
    </location>
</feature>
<sequence>MTSPFLLELSAPTTSPLAKGHNNCPFPPGSPSTCSKGFSPVLTLNVPLGSRKEFNDHLACTTGLSPKAGKRFTNPPYCREPLSCLTITSPCLPRRIPSPPPQPPLSSSSPPQGICSFEPFSPLLGRLYNQESSGSSPLNPCFERFSIQGSPPPQRNLYCNCTSSPRCQHRCPPSPCFCYCSSVTCPSLINQPPRTSPVTSPQLTRISLETGPVIATPGVPGSQQNYTIISPVLTHRPLRTGLTISPPLAHRPVVATSISHRRSYNEPPLSSASAPLVGSLYHDHPKPVDSCEPKPQLDRSLGKNSCGPPLSTQAGMPCSPISPQEASFHYSHLCSESQVSATRSPYCVISLPPESACSPCSSQPQSPHKSCLESFLSWETGGNSYLLLTQGGGISEPPLPQCPYPALYYSTPLGNQVIAPPQCSRSFNEPPLPTPVPPQVKSPKSADSQRTPYRCRSLVSTLHHTSPDHPKSPKTNTSPQPPSRSFGLCSPFLEPSITTTSNSVPKELPPETMVDPGILKTVAPTSCPQSLPCNPLLPSRYPKSGPQGPTPITPCNTHMYSVVPPTSHSSPLSSPLNRSIRLPQCHSQPVVPCGTYTAPRGPPPPNCKPMVPPCSTHIYSFIPLRTPFDPRCLPVVPRVRLCPNTIPCGLHAYAVSSPGPLKEPPQIPYSCSLPSSKVSTCSTADSCSSTIIITKCHSSENQSILQEKSQSQNKSSLCNRSSSPQDKGFHRSRSWSRSSSPHQIDTRDQNENICLSISEGQNEKFYHSRRRKKSQSKSPHFRKSPGQSKSPSNKKK</sequence>
<evidence type="ECO:0000313" key="2">
    <source>
        <dbReference type="Ensembl" id="ENSCGRP00001020638.1"/>
    </source>
</evidence>
<feature type="region of interest" description="Disordered" evidence="1">
    <location>
        <begin position="420"/>
        <end position="491"/>
    </location>
</feature>
<feature type="compositionally biased region" description="Polar residues" evidence="1">
    <location>
        <begin position="785"/>
        <end position="796"/>
    </location>
</feature>
<name>A0A8C2MNL8_CRIGR</name>
<reference evidence="2" key="1">
    <citation type="submission" date="2025-08" db="UniProtKB">
        <authorList>
            <consortium name="Ensembl"/>
        </authorList>
    </citation>
    <scope>IDENTIFICATION</scope>
</reference>
<feature type="compositionally biased region" description="Pro residues" evidence="1">
    <location>
        <begin position="430"/>
        <end position="440"/>
    </location>
</feature>
<proteinExistence type="predicted"/>
<organism evidence="2 3">
    <name type="scientific">Cricetulus griseus</name>
    <name type="common">Chinese hamster</name>
    <name type="synonym">Cricetulus barabensis griseus</name>
    <dbReference type="NCBI Taxonomy" id="10029"/>
    <lineage>
        <taxon>Eukaryota</taxon>
        <taxon>Metazoa</taxon>
        <taxon>Chordata</taxon>
        <taxon>Craniata</taxon>
        <taxon>Vertebrata</taxon>
        <taxon>Euteleostomi</taxon>
        <taxon>Mammalia</taxon>
        <taxon>Eutheria</taxon>
        <taxon>Euarchontoglires</taxon>
        <taxon>Glires</taxon>
        <taxon>Rodentia</taxon>
        <taxon>Myomorpha</taxon>
        <taxon>Muroidea</taxon>
        <taxon>Cricetidae</taxon>
        <taxon>Cricetinae</taxon>
        <taxon>Cricetulus</taxon>
    </lineage>
</organism>
<protein>
    <submittedName>
        <fullName evidence="2">NOL1/NOP2/Sun domain family, member 4</fullName>
    </submittedName>
</protein>
<accession>A0A8C2MNL8</accession>
<feature type="compositionally biased region" description="Basic residues" evidence="1">
    <location>
        <begin position="767"/>
        <end position="783"/>
    </location>
</feature>
<reference evidence="2" key="2">
    <citation type="submission" date="2025-09" db="UniProtKB">
        <authorList>
            <consortium name="Ensembl"/>
        </authorList>
    </citation>
    <scope>IDENTIFICATION</scope>
</reference>
<dbReference type="GO" id="GO:0005739">
    <property type="term" value="C:mitochondrion"/>
    <property type="evidence" value="ECO:0007669"/>
    <property type="project" value="Ensembl"/>
</dbReference>